<evidence type="ECO:0000313" key="2">
    <source>
        <dbReference type="EMBL" id="KAF4667095.1"/>
    </source>
</evidence>
<proteinExistence type="predicted"/>
<sequence length="377" mass="42883">MALLCCGMKLFAVCGEGELDHLFANGRLQEDRIFCRIAKWGLSGSILVEFCNSLAPRAIAGREDMTGFLSEHMRELLGHVNGVTWNRRIVFSKLETPIPTNVEIFVYHITLKFCARPTCVREETTLNETWTRVLEPKAAMLTPKPLAETFAVRVFRRTTSQAIRHMLIIQTQSNRYEAKALLQQLLMVISEYEDAQTQRMQQLKGNKHGPAWEEGQENTNRVKQLEAVHGHLRCQLAEAEESLSQDNEQVQILGIKRLLHEMSAADEELREAVQLGNKKRATWVEQEAIYQAEQDAKVKALAEICIILEIERNWLSNVDGLARLRFQASALEKDMNETSNESGRHLAIAEHVESDGSTSIVPDKCRVCGDGRYFDRY</sequence>
<evidence type="ECO:0000313" key="3">
    <source>
        <dbReference type="Proteomes" id="UP000591131"/>
    </source>
</evidence>
<evidence type="ECO:0000256" key="1">
    <source>
        <dbReference type="SAM" id="Coils"/>
    </source>
</evidence>
<comment type="caution">
    <text evidence="2">The sequence shown here is derived from an EMBL/GenBank/DDBJ whole genome shotgun (WGS) entry which is preliminary data.</text>
</comment>
<keyword evidence="3" id="KW-1185">Reference proteome</keyword>
<organism evidence="2 3">
    <name type="scientific">Perkinsus chesapeaki</name>
    <name type="common">Clam parasite</name>
    <name type="synonym">Perkinsus andrewsi</name>
    <dbReference type="NCBI Taxonomy" id="330153"/>
    <lineage>
        <taxon>Eukaryota</taxon>
        <taxon>Sar</taxon>
        <taxon>Alveolata</taxon>
        <taxon>Perkinsozoa</taxon>
        <taxon>Perkinsea</taxon>
        <taxon>Perkinsida</taxon>
        <taxon>Perkinsidae</taxon>
        <taxon>Perkinsus</taxon>
    </lineage>
</organism>
<accession>A0A7J6M6J9</accession>
<protein>
    <submittedName>
        <fullName evidence="2">Uncharacterized protein</fullName>
    </submittedName>
</protein>
<dbReference type="AlphaFoldDB" id="A0A7J6M6J9"/>
<name>A0A7J6M6J9_PERCH</name>
<reference evidence="2 3" key="1">
    <citation type="submission" date="2020-04" db="EMBL/GenBank/DDBJ databases">
        <title>Perkinsus chesapeaki whole genome sequence.</title>
        <authorList>
            <person name="Bogema D.R."/>
        </authorList>
    </citation>
    <scope>NUCLEOTIDE SEQUENCE [LARGE SCALE GENOMIC DNA]</scope>
    <source>
        <strain evidence="2">ATCC PRA-425</strain>
    </source>
</reference>
<gene>
    <name evidence="2" type="ORF">FOL47_003746</name>
</gene>
<dbReference type="EMBL" id="JAAPAO010000219">
    <property type="protein sequence ID" value="KAF4667095.1"/>
    <property type="molecule type" value="Genomic_DNA"/>
</dbReference>
<keyword evidence="1" id="KW-0175">Coiled coil</keyword>
<feature type="coiled-coil region" evidence="1">
    <location>
        <begin position="222"/>
        <end position="275"/>
    </location>
</feature>
<dbReference type="OrthoDB" id="10362804at2759"/>
<dbReference type="Proteomes" id="UP000591131">
    <property type="component" value="Unassembled WGS sequence"/>
</dbReference>